<reference evidence="2" key="1">
    <citation type="journal article" date="2023" name="Mol. Phylogenet. Evol.">
        <title>Genome-scale phylogeny and comparative genomics of the fungal order Sordariales.</title>
        <authorList>
            <person name="Hensen N."/>
            <person name="Bonometti L."/>
            <person name="Westerberg I."/>
            <person name="Brannstrom I.O."/>
            <person name="Guillou S."/>
            <person name="Cros-Aarteil S."/>
            <person name="Calhoun S."/>
            <person name="Haridas S."/>
            <person name="Kuo A."/>
            <person name="Mondo S."/>
            <person name="Pangilinan J."/>
            <person name="Riley R."/>
            <person name="LaButti K."/>
            <person name="Andreopoulos B."/>
            <person name="Lipzen A."/>
            <person name="Chen C."/>
            <person name="Yan M."/>
            <person name="Daum C."/>
            <person name="Ng V."/>
            <person name="Clum A."/>
            <person name="Steindorff A."/>
            <person name="Ohm R.A."/>
            <person name="Martin F."/>
            <person name="Silar P."/>
            <person name="Natvig D.O."/>
            <person name="Lalanne C."/>
            <person name="Gautier V."/>
            <person name="Ament-Velasquez S.L."/>
            <person name="Kruys A."/>
            <person name="Hutchinson M.I."/>
            <person name="Powell A.J."/>
            <person name="Barry K."/>
            <person name="Miller A.N."/>
            <person name="Grigoriev I.V."/>
            <person name="Debuchy R."/>
            <person name="Gladieux P."/>
            <person name="Hiltunen Thoren M."/>
            <person name="Johannesson H."/>
        </authorList>
    </citation>
    <scope>NUCLEOTIDE SEQUENCE</scope>
    <source>
        <strain evidence="2">CBS 168.71</strain>
    </source>
</reference>
<dbReference type="GeneID" id="87844397"/>
<feature type="region of interest" description="Disordered" evidence="1">
    <location>
        <begin position="68"/>
        <end position="121"/>
    </location>
</feature>
<feature type="compositionally biased region" description="Polar residues" evidence="1">
    <location>
        <begin position="39"/>
        <end position="50"/>
    </location>
</feature>
<feature type="compositionally biased region" description="Polar residues" evidence="1">
    <location>
        <begin position="1"/>
        <end position="10"/>
    </location>
</feature>
<dbReference type="AlphaFoldDB" id="A0AAE0HF84"/>
<name>A0AAE0HF84_9PEZI</name>
<feature type="compositionally biased region" description="Low complexity" evidence="1">
    <location>
        <begin position="95"/>
        <end position="121"/>
    </location>
</feature>
<reference evidence="2" key="2">
    <citation type="submission" date="2023-06" db="EMBL/GenBank/DDBJ databases">
        <authorList>
            <consortium name="Lawrence Berkeley National Laboratory"/>
            <person name="Haridas S."/>
            <person name="Hensen N."/>
            <person name="Bonometti L."/>
            <person name="Westerberg I."/>
            <person name="Brannstrom I.O."/>
            <person name="Guillou S."/>
            <person name="Cros-Aarteil S."/>
            <person name="Calhoun S."/>
            <person name="Kuo A."/>
            <person name="Mondo S."/>
            <person name="Pangilinan J."/>
            <person name="Riley R."/>
            <person name="Labutti K."/>
            <person name="Andreopoulos B."/>
            <person name="Lipzen A."/>
            <person name="Chen C."/>
            <person name="Yanf M."/>
            <person name="Daum C."/>
            <person name="Ng V."/>
            <person name="Clum A."/>
            <person name="Steindorff A."/>
            <person name="Ohm R."/>
            <person name="Martin F."/>
            <person name="Silar P."/>
            <person name="Natvig D."/>
            <person name="Lalanne C."/>
            <person name="Gautier V."/>
            <person name="Ament-Velasquez S.L."/>
            <person name="Kruys A."/>
            <person name="Hutchinson M.I."/>
            <person name="Powell A.J."/>
            <person name="Barry K."/>
            <person name="Miller A.N."/>
            <person name="Grigoriev I.V."/>
            <person name="Debuchy R."/>
            <person name="Gladieux P."/>
            <person name="Thoren M.H."/>
            <person name="Johannesson H."/>
        </authorList>
    </citation>
    <scope>NUCLEOTIDE SEQUENCE</scope>
    <source>
        <strain evidence="2">CBS 168.71</strain>
    </source>
</reference>
<proteinExistence type="predicted"/>
<keyword evidence="3" id="KW-1185">Reference proteome</keyword>
<feature type="region of interest" description="Disordered" evidence="1">
    <location>
        <begin position="1"/>
        <end position="54"/>
    </location>
</feature>
<evidence type="ECO:0000256" key="1">
    <source>
        <dbReference type="SAM" id="MobiDB-lite"/>
    </source>
</evidence>
<dbReference type="Proteomes" id="UP001278766">
    <property type="component" value="Unassembled WGS sequence"/>
</dbReference>
<comment type="caution">
    <text evidence="2">The sequence shown here is derived from an EMBL/GenBank/DDBJ whole genome shotgun (WGS) entry which is preliminary data.</text>
</comment>
<gene>
    <name evidence="2" type="ORF">B0H64DRAFT_459684</name>
</gene>
<organism evidence="2 3">
    <name type="scientific">Chaetomium fimeti</name>
    <dbReference type="NCBI Taxonomy" id="1854472"/>
    <lineage>
        <taxon>Eukaryota</taxon>
        <taxon>Fungi</taxon>
        <taxon>Dikarya</taxon>
        <taxon>Ascomycota</taxon>
        <taxon>Pezizomycotina</taxon>
        <taxon>Sordariomycetes</taxon>
        <taxon>Sordariomycetidae</taxon>
        <taxon>Sordariales</taxon>
        <taxon>Chaetomiaceae</taxon>
        <taxon>Chaetomium</taxon>
    </lineage>
</organism>
<dbReference type="RefSeq" id="XP_062658947.1">
    <property type="nucleotide sequence ID" value="XM_062807449.1"/>
</dbReference>
<dbReference type="EMBL" id="JAUEPN010000004">
    <property type="protein sequence ID" value="KAK3295433.1"/>
    <property type="molecule type" value="Genomic_DNA"/>
</dbReference>
<sequence length="233" mass="24735">MPPVSTTPSENEGFALSGNNPLDTVRRDAASDDASTSDLVNNQLRDSLSEGSDGRIVDGETVLANARAAMSQHSTPTAAMKSSVIPDTVAPSSAPPTLSKGTTKGTTSHVPATPTAVAPTVTNELDLASVTETLAKLPSRPLTPDSHGDPRPAQHVGNMHRLACEDILDIARNILVPALKHDLATHDKYSAVHMVFPFLRNDSGGVEGMEVAVWWLMNLVRMAQSGRYTLRHS</sequence>
<accession>A0AAE0HF84</accession>
<protein>
    <submittedName>
        <fullName evidence="2">Uncharacterized protein</fullName>
    </submittedName>
</protein>
<evidence type="ECO:0000313" key="2">
    <source>
        <dbReference type="EMBL" id="KAK3295433.1"/>
    </source>
</evidence>
<evidence type="ECO:0000313" key="3">
    <source>
        <dbReference type="Proteomes" id="UP001278766"/>
    </source>
</evidence>